<dbReference type="PANTHER" id="PTHR43320:SF2">
    <property type="entry name" value="2-DEHYDRO-3-DEOXYGLUCONOKINASE_2-DEHYDRO-3-DEOXYGALACTONOKINASE"/>
    <property type="match status" value="1"/>
</dbReference>
<dbReference type="SUPFAM" id="SSF53613">
    <property type="entry name" value="Ribokinase-like"/>
    <property type="match status" value="1"/>
</dbReference>
<dbReference type="CDD" id="cd01166">
    <property type="entry name" value="KdgK"/>
    <property type="match status" value="1"/>
</dbReference>
<name>S6D063_9EURY</name>
<dbReference type="Proteomes" id="UP000015381">
    <property type="component" value="Chromosome I"/>
</dbReference>
<comment type="similarity">
    <text evidence="1">Belongs to the carbohydrate kinase PfkB family.</text>
</comment>
<evidence type="ECO:0000256" key="3">
    <source>
        <dbReference type="ARBA" id="ARBA00022777"/>
    </source>
</evidence>
<dbReference type="InterPro" id="IPR029056">
    <property type="entry name" value="Ribokinase-like"/>
</dbReference>
<dbReference type="InterPro" id="IPR052700">
    <property type="entry name" value="Carb_kinase_PfkB-like"/>
</dbReference>
<dbReference type="PRINTS" id="PR00990">
    <property type="entry name" value="RIBOKINASE"/>
</dbReference>
<keyword evidence="2 5" id="KW-0808">Transferase</keyword>
<protein>
    <submittedName>
        <fullName evidence="5">PfkB domain protein</fullName>
        <ecNumber evidence="5">2.7.1.45</ecNumber>
    </submittedName>
</protein>
<dbReference type="InterPro" id="IPR054871">
    <property type="entry name" value="KDG_KDGal_kin_Halo"/>
</dbReference>
<organism evidence="5 6">
    <name type="scientific">Halorhabdus tiamatea SARL4B</name>
    <dbReference type="NCBI Taxonomy" id="1033806"/>
    <lineage>
        <taxon>Archaea</taxon>
        <taxon>Methanobacteriati</taxon>
        <taxon>Methanobacteriota</taxon>
        <taxon>Stenosarchaea group</taxon>
        <taxon>Halobacteria</taxon>
        <taxon>Halobacteriales</taxon>
        <taxon>Haloarculaceae</taxon>
        <taxon>Halorhabdus</taxon>
    </lineage>
</organism>
<proteinExistence type="inferred from homology"/>
<dbReference type="AlphaFoldDB" id="S6D063"/>
<dbReference type="EMBL" id="HF571520">
    <property type="protein sequence ID" value="CCQ33208.1"/>
    <property type="molecule type" value="Genomic_DNA"/>
</dbReference>
<dbReference type="InterPro" id="IPR002139">
    <property type="entry name" value="Ribo/fructo_kinase"/>
</dbReference>
<evidence type="ECO:0000256" key="1">
    <source>
        <dbReference type="ARBA" id="ARBA00010688"/>
    </source>
</evidence>
<accession>S6D063</accession>
<keyword evidence="6" id="KW-1185">Reference proteome</keyword>
<evidence type="ECO:0000259" key="4">
    <source>
        <dbReference type="Pfam" id="PF00294"/>
    </source>
</evidence>
<dbReference type="PATRIC" id="fig|1033806.12.peg.1062"/>
<dbReference type="PANTHER" id="PTHR43320">
    <property type="entry name" value="SUGAR KINASE"/>
    <property type="match status" value="1"/>
</dbReference>
<evidence type="ECO:0000313" key="5">
    <source>
        <dbReference type="EMBL" id="CCQ33208.1"/>
    </source>
</evidence>
<dbReference type="Gene3D" id="3.40.1190.20">
    <property type="match status" value="1"/>
</dbReference>
<dbReference type="Pfam" id="PF00294">
    <property type="entry name" value="PfkB"/>
    <property type="match status" value="1"/>
</dbReference>
<reference evidence="5 6" key="1">
    <citation type="journal article" date="2014" name="Environ. Microbiol.">
        <title>Halorhabdus tiamatea: proteogenomics and glycosidase activity measurements identify the first cultivated euryarchaeon from a deep-sea anoxic brine lake as potential polysaccharide degrader.</title>
        <authorList>
            <person name="Werner J."/>
            <person name="Ferrer M."/>
            <person name="Michel G."/>
            <person name="Mann A.J."/>
            <person name="Huang S."/>
            <person name="Juarez S."/>
            <person name="Ciordia S."/>
            <person name="Albar J.P."/>
            <person name="Alcaide M."/>
            <person name="La Cono V."/>
            <person name="Yakimov M.M."/>
            <person name="Antunes A."/>
            <person name="Taborda M."/>
            <person name="Da Costa M.S."/>
            <person name="Amann R.I."/>
            <person name="Gloeckner F.O."/>
            <person name="Golyshina O.V."/>
            <person name="Golyshin P.N."/>
            <person name="Teeling H."/>
        </authorList>
    </citation>
    <scope>NUCLEOTIDE SEQUENCE [LARGE SCALE GENOMIC DNA]</scope>
    <source>
        <strain evidence="6">SARL4B</strain>
    </source>
</reference>
<dbReference type="KEGG" id="hti:HTIA_1070"/>
<dbReference type="GO" id="GO:0008673">
    <property type="term" value="F:2-dehydro-3-deoxygluconokinase activity"/>
    <property type="evidence" value="ECO:0007669"/>
    <property type="project" value="UniProtKB-EC"/>
</dbReference>
<evidence type="ECO:0000256" key="2">
    <source>
        <dbReference type="ARBA" id="ARBA00022679"/>
    </source>
</evidence>
<keyword evidence="3" id="KW-0418">Kinase</keyword>
<dbReference type="InterPro" id="IPR011611">
    <property type="entry name" value="PfkB_dom"/>
</dbReference>
<dbReference type="EC" id="2.7.1.45" evidence="5"/>
<sequence length="343" mass="36725">MTFRTSHGEFPETGHAINTLSNIDEHMTDLVTFGETMLRLSPPQGQRLEAVSAFDVAVGGAESNVAVLASRFGHEVRWLSRVPDSPLGRRVTGELRRHGVDPAVDWAESSRLGTYYLEHGAEPRGTEVVYDREHSAFADVTVSELPIDELETAELFYTSGITPGLSAAAATATEQLLREASAADVRTAFDLNYRRKLWDPATARQTFESLLADVDLLFAPERDAAAVLGLSGPPTEQATALASEYDIETVVVTQGADGALCHHGDEVFEQSVYETETIDPIGTGDAFVGGFLARHLHGADPADALAHAAASAALKRTISGDQAILTPQEVQAVVDDGGTEISR</sequence>
<dbReference type="HOGENOM" id="CLU_027634_6_0_2"/>
<dbReference type="NCBIfam" id="NF041332">
    <property type="entry name" value="KDG_KDGal_kin_Halo"/>
    <property type="match status" value="1"/>
</dbReference>
<evidence type="ECO:0000313" key="6">
    <source>
        <dbReference type="Proteomes" id="UP000015381"/>
    </source>
</evidence>
<gene>
    <name evidence="5" type="ORF">HTIA_1070</name>
</gene>
<feature type="domain" description="Carbohydrate kinase PfkB" evidence="4">
    <location>
        <begin position="27"/>
        <end position="323"/>
    </location>
</feature>